<keyword evidence="2" id="KW-1185">Reference proteome</keyword>
<dbReference type="InterPro" id="IPR014752">
    <property type="entry name" value="Arrestin-like_C"/>
</dbReference>
<dbReference type="CDD" id="cd22952">
    <property type="entry name" value="ART10-like"/>
    <property type="match status" value="1"/>
</dbReference>
<reference evidence="1" key="1">
    <citation type="submission" date="2023-03" db="EMBL/GenBank/DDBJ databases">
        <title>Near-Complete genome sequence of Lipomyces tetrasporous NRRL Y-64009, an oleaginous yeast capable of growing on lignocellulosic hydrolysates.</title>
        <authorList>
            <consortium name="Lawrence Berkeley National Laboratory"/>
            <person name="Jagtap S.S."/>
            <person name="Liu J.-J."/>
            <person name="Walukiewicz H.E."/>
            <person name="Pangilinan J."/>
            <person name="Lipzen A."/>
            <person name="Ahrendt S."/>
            <person name="Koriabine M."/>
            <person name="Cobaugh K."/>
            <person name="Salamov A."/>
            <person name="Yoshinaga Y."/>
            <person name="Ng V."/>
            <person name="Daum C."/>
            <person name="Grigoriev I.V."/>
            <person name="Slininger P.J."/>
            <person name="Dien B.S."/>
            <person name="Jin Y.-S."/>
            <person name="Rao C.V."/>
        </authorList>
    </citation>
    <scope>NUCLEOTIDE SEQUENCE</scope>
    <source>
        <strain evidence="1">NRRL Y-64009</strain>
    </source>
</reference>
<dbReference type="SUPFAM" id="SSF81296">
    <property type="entry name" value="E set domains"/>
    <property type="match status" value="1"/>
</dbReference>
<dbReference type="EMBL" id="JARPMG010000004">
    <property type="protein sequence ID" value="KAJ8101013.1"/>
    <property type="molecule type" value="Genomic_DNA"/>
</dbReference>
<name>A0AAD7QTI3_9ASCO</name>
<dbReference type="Gene3D" id="2.60.40.640">
    <property type="match status" value="1"/>
</dbReference>
<dbReference type="GeneID" id="80886837"/>
<evidence type="ECO:0008006" key="3">
    <source>
        <dbReference type="Google" id="ProtNLM"/>
    </source>
</evidence>
<dbReference type="AlphaFoldDB" id="A0AAD7QTI3"/>
<dbReference type="InterPro" id="IPR014756">
    <property type="entry name" value="Ig_E-set"/>
</dbReference>
<proteinExistence type="predicted"/>
<comment type="caution">
    <text evidence="1">The sequence shown here is derived from an EMBL/GenBank/DDBJ whole genome shotgun (WGS) entry which is preliminary data.</text>
</comment>
<organism evidence="1 2">
    <name type="scientific">Lipomyces tetrasporus</name>
    <dbReference type="NCBI Taxonomy" id="54092"/>
    <lineage>
        <taxon>Eukaryota</taxon>
        <taxon>Fungi</taxon>
        <taxon>Dikarya</taxon>
        <taxon>Ascomycota</taxon>
        <taxon>Saccharomycotina</taxon>
        <taxon>Lipomycetes</taxon>
        <taxon>Lipomycetales</taxon>
        <taxon>Lipomycetaceae</taxon>
        <taxon>Lipomyces</taxon>
    </lineage>
</organism>
<dbReference type="Proteomes" id="UP001217417">
    <property type="component" value="Unassembled WGS sequence"/>
</dbReference>
<dbReference type="RefSeq" id="XP_056044463.1">
    <property type="nucleotide sequence ID" value="XM_056191671.1"/>
</dbReference>
<evidence type="ECO:0000313" key="2">
    <source>
        <dbReference type="Proteomes" id="UP001217417"/>
    </source>
</evidence>
<accession>A0AAD7QTI3</accession>
<protein>
    <recommendedName>
        <fullName evidence="3">Arrestin-like N-terminal domain-containing protein</fullName>
    </recommendedName>
</protein>
<gene>
    <name evidence="1" type="ORF">POJ06DRAFT_86515</name>
</gene>
<evidence type="ECO:0000313" key="1">
    <source>
        <dbReference type="EMBL" id="KAJ8101013.1"/>
    </source>
</evidence>
<sequence>MQLSLFLDNPVVSVGCPLTGTVRITLDEPTSIADICVRFKGISFTARTVNNGQSTYRVTERHSHADITISLFDQPRGTILPPGEHILLFTIQVPVFSECTCLAHFDQYNRFRFSWWTCRHSAVDVGLVRTALPPNCRASHNMYVDYRVVASVDRPGIFKWKMPVSHTVTVVPATLVHASDSRYGSGITNTATEYKTVIHSAKCDKLPESYFVPGALPKVSGLKKLFSFSSKNTYVDVPMEAAMILYNNGESSLGEHLPLELYISVKVDEISRIAGILNIKLRSLKVVLRSKTSGYAQRYPNCSTEKSTLLQHNNLDIPLTPEKSECGTPRFRIDDKVFKSIELGNDIFPDFDIMSLRHRHKIGAAIGLSFNDGNTRVVEISRAIVINSGIDYDLDTSMLLPPRYQIGEYKYEPENGTLKFDDETGFFD</sequence>